<dbReference type="Proteomes" id="UP000663651">
    <property type="component" value="Chromosome"/>
</dbReference>
<dbReference type="RefSeq" id="WP_207162183.1">
    <property type="nucleotide sequence ID" value="NZ_CP071382.1"/>
</dbReference>
<evidence type="ECO:0000259" key="2">
    <source>
        <dbReference type="Pfam" id="PF03781"/>
    </source>
</evidence>
<dbReference type="EMBL" id="CP071382">
    <property type="protein sequence ID" value="QSV44485.1"/>
    <property type="molecule type" value="Genomic_DNA"/>
</dbReference>
<dbReference type="Gene3D" id="3.90.1580.10">
    <property type="entry name" value="paralog of FGE (formylglycine-generating enzyme)"/>
    <property type="match status" value="1"/>
</dbReference>
<sequence length="284" mass="31450">MTNLYRLAAGAALAASLFAMPATAAEINKGQARSVFRDRLKDGSAGPEMVVIPSGRFRMGAIFGGGDPDEKPVHWVVIPRAFSMGKYEVTFEEYDRFCSATGREKPKDGRRWFGPLSRDWGRGRMPVMNVSWDDADAYTKWLSAQTGQKYRLPSEAEWEFAARGGKDTPFWWGGTAGKNRANCKGCGSKWDKKKAAPVGSFAANPYGLFDTAGNVWEWCIDTWHDGYDGAPANGTPWLGGEDTRRVQRGGSFGSKPRYIRSSARGRGASDGRYVYLGFRVLRER</sequence>
<dbReference type="PANTHER" id="PTHR23150:SF35">
    <property type="entry name" value="BLL6746 PROTEIN"/>
    <property type="match status" value="1"/>
</dbReference>
<organism evidence="3 4">
    <name type="scientific">Geobacter benzoatilyticus</name>
    <dbReference type="NCBI Taxonomy" id="2815309"/>
    <lineage>
        <taxon>Bacteria</taxon>
        <taxon>Pseudomonadati</taxon>
        <taxon>Thermodesulfobacteriota</taxon>
        <taxon>Desulfuromonadia</taxon>
        <taxon>Geobacterales</taxon>
        <taxon>Geobacteraceae</taxon>
        <taxon>Geobacter</taxon>
    </lineage>
</organism>
<dbReference type="InterPro" id="IPR051043">
    <property type="entry name" value="Sulfatase_Mod_Factor_Kinase"/>
</dbReference>
<protein>
    <submittedName>
        <fullName evidence="3">Formylglycine-generating enzyme family protein</fullName>
    </submittedName>
</protein>
<dbReference type="PANTHER" id="PTHR23150">
    <property type="entry name" value="SULFATASE MODIFYING FACTOR 1, 2"/>
    <property type="match status" value="1"/>
</dbReference>
<proteinExistence type="predicted"/>
<feature type="domain" description="Sulfatase-modifying factor enzyme-like" evidence="2">
    <location>
        <begin position="47"/>
        <end position="282"/>
    </location>
</feature>
<name>A0ABX7Q092_9BACT</name>
<dbReference type="InterPro" id="IPR005532">
    <property type="entry name" value="SUMF_dom"/>
</dbReference>
<dbReference type="Pfam" id="PF03781">
    <property type="entry name" value="FGE-sulfatase"/>
    <property type="match status" value="1"/>
</dbReference>
<evidence type="ECO:0000313" key="3">
    <source>
        <dbReference type="EMBL" id="QSV44485.1"/>
    </source>
</evidence>
<evidence type="ECO:0000313" key="4">
    <source>
        <dbReference type="Proteomes" id="UP000663651"/>
    </source>
</evidence>
<feature type="chain" id="PRO_5046916764" evidence="1">
    <location>
        <begin position="25"/>
        <end position="284"/>
    </location>
</feature>
<keyword evidence="4" id="KW-1185">Reference proteome</keyword>
<dbReference type="SUPFAM" id="SSF56436">
    <property type="entry name" value="C-type lectin-like"/>
    <property type="match status" value="1"/>
</dbReference>
<dbReference type="InterPro" id="IPR042095">
    <property type="entry name" value="SUMF_sf"/>
</dbReference>
<keyword evidence="1" id="KW-0732">Signal</keyword>
<dbReference type="InterPro" id="IPR016187">
    <property type="entry name" value="CTDL_fold"/>
</dbReference>
<gene>
    <name evidence="3" type="ORF">JZM60_09895</name>
</gene>
<reference evidence="3 4" key="1">
    <citation type="submission" date="2021-03" db="EMBL/GenBank/DDBJ databases">
        <title>Geobacter metallireducens gen. nov. sp. nov., a microorganism capable of coupling the complete oxidation of organic compounds to the reduction of iron and other metals.</title>
        <authorList>
            <person name="Li Y."/>
        </authorList>
    </citation>
    <scope>NUCLEOTIDE SEQUENCE [LARGE SCALE GENOMIC DNA]</scope>
    <source>
        <strain evidence="3 4">Jerry-YX</strain>
    </source>
</reference>
<feature type="signal peptide" evidence="1">
    <location>
        <begin position="1"/>
        <end position="24"/>
    </location>
</feature>
<accession>A0ABX7Q092</accession>
<evidence type="ECO:0000256" key="1">
    <source>
        <dbReference type="SAM" id="SignalP"/>
    </source>
</evidence>